<dbReference type="GO" id="GO:0003887">
    <property type="term" value="F:DNA-directed DNA polymerase activity"/>
    <property type="evidence" value="ECO:0007669"/>
    <property type="project" value="UniProtKB-KW"/>
</dbReference>
<dbReference type="InterPro" id="IPR006141">
    <property type="entry name" value="Intein_N"/>
</dbReference>
<protein>
    <recommendedName>
        <fullName evidence="5">Hint domain-containing protein</fullName>
    </recommendedName>
</protein>
<dbReference type="EMBL" id="LAZR01021552">
    <property type="protein sequence ID" value="KKL84932.1"/>
    <property type="molecule type" value="Genomic_DNA"/>
</dbReference>
<dbReference type="CDD" id="cd00081">
    <property type="entry name" value="Hint"/>
    <property type="match status" value="1"/>
</dbReference>
<accession>A0A0F9IC15</accession>
<dbReference type="SUPFAM" id="SSF51294">
    <property type="entry name" value="Hedgehog/intein (Hint) domain"/>
    <property type="match status" value="1"/>
</dbReference>
<name>A0A0F9IC15_9ZZZZ</name>
<dbReference type="PANTHER" id="PTHR32294:SF0">
    <property type="entry name" value="DNA POLYMERASE III SUBUNIT ALPHA"/>
    <property type="match status" value="1"/>
</dbReference>
<evidence type="ECO:0000256" key="1">
    <source>
        <dbReference type="ARBA" id="ARBA00022679"/>
    </source>
</evidence>
<evidence type="ECO:0000256" key="4">
    <source>
        <dbReference type="ARBA" id="ARBA00022932"/>
    </source>
</evidence>
<evidence type="ECO:0000256" key="2">
    <source>
        <dbReference type="ARBA" id="ARBA00022695"/>
    </source>
</evidence>
<dbReference type="Pfam" id="PF07733">
    <property type="entry name" value="DNA_pol3_alpha"/>
    <property type="match status" value="1"/>
</dbReference>
<dbReference type="Gene3D" id="1.10.10.1600">
    <property type="entry name" value="Bacterial DNA polymerase III alpha subunit, thumb domain"/>
    <property type="match status" value="1"/>
</dbReference>
<dbReference type="InterPro" id="IPR036844">
    <property type="entry name" value="Hint_dom_sf"/>
</dbReference>
<dbReference type="SUPFAM" id="SSF89550">
    <property type="entry name" value="PHP domain-like"/>
    <property type="match status" value="1"/>
</dbReference>
<sequence>SEGLIALTACQSGILGKFILGDNLSFAEMWLKKLSEAFSDDLYIELMPNRMKEQVKLNKVLLELSNKFKIKTVITTDAHYCNKSDEKFHRAVKAISWRKKYSESGFSDDTFYLLKSDEVKSLIDEHHPDVTPLISLSFDNSLEVMNKCNFKIEFKASDTLPELYDNPSVKLRELAYEGLEKFTPYKLTDVEAKARLELELDRIIKKNYANYFLIVHDYVKWCKDNNILVGPGRGSIGSSLVAFSLNITEVDPLKFNLLFDRFISEIRKDYPDADLDFEDSKRKLLLNYLKDKYHEENFSKIITYSTWHAKGALRDAGRIFNVPIAEINKISNLVVTRSGGDARADFCTEDTFEEFEQAKEFRKKYPEMVNIAIGLEGRIRHRGTHAAGVILTKKPISTYVPIERISNEICTAYEKKEMESAHLIKFDILGLKTLTVINETLNLISPRPKLPAEFEDPKVYETVFKTGNTLGIFQAETTGMSKLVKQLKVDNFKLLTYASVLYRPGPLHSGQTATFVLRHHKKEKWKYDHPLLEPITKETYGLILTQEQVMQIMFDLGNFSWATAESARKVMTKSQGKAIFNKMRQEFIENAFSKHNLPKAEGGKIFDVVSTFGCLTGDTKIYRASSNQYKNSTLTIDEAFDYQKSDNFKHRKLKILSMCADGRIRPNKIKRVHKTGLKEVFYIRTDSNKTIRASKNHRFLINGKWCKVSDIKPGDYIQVTDLKLSRKIYGIGLGSGPFGKASPRFKKGLGYTNEIKIMRKYLKKKYNNSC</sequence>
<keyword evidence="2" id="KW-0548">Nucleotidyltransferase</keyword>
<organism evidence="6">
    <name type="scientific">marine sediment metagenome</name>
    <dbReference type="NCBI Taxonomy" id="412755"/>
    <lineage>
        <taxon>unclassified sequences</taxon>
        <taxon>metagenomes</taxon>
        <taxon>ecological metagenomes</taxon>
    </lineage>
</organism>
<feature type="non-terminal residue" evidence="6">
    <location>
        <position position="770"/>
    </location>
</feature>
<evidence type="ECO:0000313" key="6">
    <source>
        <dbReference type="EMBL" id="KKL84932.1"/>
    </source>
</evidence>
<dbReference type="InterPro" id="IPR040982">
    <property type="entry name" value="DNA_pol3_finger"/>
</dbReference>
<keyword evidence="4" id="KW-0239">DNA-directed DNA polymerase</keyword>
<dbReference type="NCBIfam" id="TIGR01445">
    <property type="entry name" value="intein_Nterm"/>
    <property type="match status" value="1"/>
</dbReference>
<evidence type="ECO:0000256" key="3">
    <source>
        <dbReference type="ARBA" id="ARBA00022705"/>
    </source>
</evidence>
<dbReference type="GO" id="GO:0006260">
    <property type="term" value="P:DNA replication"/>
    <property type="evidence" value="ECO:0007669"/>
    <property type="project" value="UniProtKB-KW"/>
</dbReference>
<proteinExistence type="predicted"/>
<dbReference type="InterPro" id="IPR004805">
    <property type="entry name" value="DnaE2/DnaE/PolC"/>
</dbReference>
<dbReference type="SMART" id="SM00306">
    <property type="entry name" value="HintN"/>
    <property type="match status" value="1"/>
</dbReference>
<dbReference type="InterPro" id="IPR041931">
    <property type="entry name" value="DNA_pol3_alpha_thumb_dom"/>
</dbReference>
<dbReference type="InterPro" id="IPR016195">
    <property type="entry name" value="Pol/histidinol_Pase-like"/>
</dbReference>
<dbReference type="GO" id="GO:0016539">
    <property type="term" value="P:intein-mediated protein splicing"/>
    <property type="evidence" value="ECO:0007669"/>
    <property type="project" value="InterPro"/>
</dbReference>
<dbReference type="Pfam" id="PF17657">
    <property type="entry name" value="DNA_pol3_finger"/>
    <property type="match status" value="1"/>
</dbReference>
<dbReference type="InterPro" id="IPR003587">
    <property type="entry name" value="Hint_dom_N"/>
</dbReference>
<keyword evidence="1" id="KW-0808">Transferase</keyword>
<evidence type="ECO:0000259" key="5">
    <source>
        <dbReference type="SMART" id="SM00306"/>
    </source>
</evidence>
<dbReference type="GO" id="GO:0008408">
    <property type="term" value="F:3'-5' exonuclease activity"/>
    <property type="evidence" value="ECO:0007669"/>
    <property type="project" value="InterPro"/>
</dbReference>
<keyword evidence="3" id="KW-0235">DNA replication</keyword>
<feature type="domain" description="Hint" evidence="5">
    <location>
        <begin position="612"/>
        <end position="721"/>
    </location>
</feature>
<dbReference type="PROSITE" id="PS50817">
    <property type="entry name" value="INTEIN_N_TER"/>
    <property type="match status" value="1"/>
</dbReference>
<reference evidence="6" key="1">
    <citation type="journal article" date="2015" name="Nature">
        <title>Complex archaea that bridge the gap between prokaryotes and eukaryotes.</title>
        <authorList>
            <person name="Spang A."/>
            <person name="Saw J.H."/>
            <person name="Jorgensen S.L."/>
            <person name="Zaremba-Niedzwiedzka K."/>
            <person name="Martijn J."/>
            <person name="Lind A.E."/>
            <person name="van Eijk R."/>
            <person name="Schleper C."/>
            <person name="Guy L."/>
            <person name="Ettema T.J."/>
        </authorList>
    </citation>
    <scope>NUCLEOTIDE SEQUENCE</scope>
</reference>
<dbReference type="NCBIfam" id="TIGR00594">
    <property type="entry name" value="polc"/>
    <property type="match status" value="1"/>
</dbReference>
<dbReference type="AlphaFoldDB" id="A0A0F9IC15"/>
<dbReference type="Gene3D" id="2.170.16.10">
    <property type="entry name" value="Hedgehog/Intein (Hint) domain"/>
    <property type="match status" value="1"/>
</dbReference>
<dbReference type="Gene3D" id="3.20.20.140">
    <property type="entry name" value="Metal-dependent hydrolases"/>
    <property type="match status" value="1"/>
</dbReference>
<dbReference type="PANTHER" id="PTHR32294">
    <property type="entry name" value="DNA POLYMERASE III SUBUNIT ALPHA"/>
    <property type="match status" value="1"/>
</dbReference>
<gene>
    <name evidence="6" type="ORF">LCGC14_1959790</name>
</gene>
<dbReference type="InterPro" id="IPR011708">
    <property type="entry name" value="DNA_pol3_alpha_NTPase_dom"/>
</dbReference>
<comment type="caution">
    <text evidence="6">The sequence shown here is derived from an EMBL/GenBank/DDBJ whole genome shotgun (WGS) entry which is preliminary data.</text>
</comment>
<feature type="non-terminal residue" evidence="6">
    <location>
        <position position="1"/>
    </location>
</feature>